<sequence length="84" mass="9606">MIYVVTIILVVIMALNVKATVHVVRDKLSEPKQRFIQISLVWLLPIAGAFMVFAVHRPEEKHSGKYSHEPENNVDPAHFVERDS</sequence>
<evidence type="ECO:0000256" key="1">
    <source>
        <dbReference type="SAM" id="MobiDB-lite"/>
    </source>
</evidence>
<feature type="transmembrane region" description="Helical" evidence="2">
    <location>
        <begin position="35"/>
        <end position="55"/>
    </location>
</feature>
<feature type="compositionally biased region" description="Basic and acidic residues" evidence="1">
    <location>
        <begin position="61"/>
        <end position="71"/>
    </location>
</feature>
<dbReference type="Proteomes" id="UP001596379">
    <property type="component" value="Unassembled WGS sequence"/>
</dbReference>
<keyword evidence="4" id="KW-1185">Reference proteome</keyword>
<organism evidence="3 4">
    <name type="scientific">Herminiimonas aquatilis</name>
    <dbReference type="NCBI Taxonomy" id="345342"/>
    <lineage>
        <taxon>Bacteria</taxon>
        <taxon>Pseudomonadati</taxon>
        <taxon>Pseudomonadota</taxon>
        <taxon>Betaproteobacteria</taxon>
        <taxon>Burkholderiales</taxon>
        <taxon>Oxalobacteraceae</taxon>
        <taxon>Herminiimonas</taxon>
    </lineage>
</organism>
<keyword evidence="2" id="KW-1133">Transmembrane helix</keyword>
<reference evidence="4" key="1">
    <citation type="journal article" date="2019" name="Int. J. Syst. Evol. Microbiol.">
        <title>The Global Catalogue of Microorganisms (GCM) 10K type strain sequencing project: providing services to taxonomists for standard genome sequencing and annotation.</title>
        <authorList>
            <consortium name="The Broad Institute Genomics Platform"/>
            <consortium name="The Broad Institute Genome Sequencing Center for Infectious Disease"/>
            <person name="Wu L."/>
            <person name="Ma J."/>
        </authorList>
    </citation>
    <scope>NUCLEOTIDE SEQUENCE [LARGE SCALE GENOMIC DNA]</scope>
    <source>
        <strain evidence="4">CCUG 36956</strain>
    </source>
</reference>
<evidence type="ECO:0008006" key="5">
    <source>
        <dbReference type="Google" id="ProtNLM"/>
    </source>
</evidence>
<dbReference type="EMBL" id="JBHTCC010000001">
    <property type="protein sequence ID" value="MFC7297033.1"/>
    <property type="molecule type" value="Genomic_DNA"/>
</dbReference>
<protein>
    <recommendedName>
        <fullName evidence="5">Phospholipase D-like protein</fullName>
    </recommendedName>
</protein>
<gene>
    <name evidence="3" type="ORF">ACFQO0_01125</name>
</gene>
<comment type="caution">
    <text evidence="3">The sequence shown here is derived from an EMBL/GenBank/DDBJ whole genome shotgun (WGS) entry which is preliminary data.</text>
</comment>
<evidence type="ECO:0000256" key="2">
    <source>
        <dbReference type="SAM" id="Phobius"/>
    </source>
</evidence>
<keyword evidence="2" id="KW-0812">Transmembrane</keyword>
<accession>A0ABW2J1N5</accession>
<evidence type="ECO:0000313" key="4">
    <source>
        <dbReference type="Proteomes" id="UP001596379"/>
    </source>
</evidence>
<dbReference type="RefSeq" id="WP_382232211.1">
    <property type="nucleotide sequence ID" value="NZ_JBHTCC010000001.1"/>
</dbReference>
<feature type="region of interest" description="Disordered" evidence="1">
    <location>
        <begin position="61"/>
        <end position="84"/>
    </location>
</feature>
<evidence type="ECO:0000313" key="3">
    <source>
        <dbReference type="EMBL" id="MFC7297033.1"/>
    </source>
</evidence>
<name>A0ABW2J1N5_9BURK</name>
<proteinExistence type="predicted"/>
<keyword evidence="2" id="KW-0472">Membrane</keyword>